<organism evidence="3 4">
    <name type="scientific">Thermoproteus tenax (strain ATCC 35583 / DSM 2078 / JCM 9277 / NBRC 100435 / Kra 1)</name>
    <dbReference type="NCBI Taxonomy" id="768679"/>
    <lineage>
        <taxon>Archaea</taxon>
        <taxon>Thermoproteota</taxon>
        <taxon>Thermoprotei</taxon>
        <taxon>Thermoproteales</taxon>
        <taxon>Thermoproteaceae</taxon>
        <taxon>Thermoproteus</taxon>
    </lineage>
</organism>
<feature type="transmembrane region" description="Helical" evidence="1">
    <location>
        <begin position="113"/>
        <end position="131"/>
    </location>
</feature>
<evidence type="ECO:0000256" key="1">
    <source>
        <dbReference type="SAM" id="Phobius"/>
    </source>
</evidence>
<keyword evidence="1" id="KW-0812">Transmembrane</keyword>
<dbReference type="InterPro" id="IPR000620">
    <property type="entry name" value="EamA_dom"/>
</dbReference>
<dbReference type="InterPro" id="IPR037185">
    <property type="entry name" value="EmrE-like"/>
</dbReference>
<evidence type="ECO:0000259" key="2">
    <source>
        <dbReference type="Pfam" id="PF00892"/>
    </source>
</evidence>
<evidence type="ECO:0000313" key="4">
    <source>
        <dbReference type="Proteomes" id="UP000002654"/>
    </source>
</evidence>
<dbReference type="EMBL" id="FN869859">
    <property type="protein sequence ID" value="CCC80945.1"/>
    <property type="molecule type" value="Genomic_DNA"/>
</dbReference>
<accession>G4RN01</accession>
<reference evidence="3 4" key="1">
    <citation type="journal article" date="2011" name="PLoS ONE">
        <title>The complete genome sequence of Thermoproteus tenax: a physiologically versatile member of the Crenarchaeota.</title>
        <authorList>
            <person name="Siebers B."/>
            <person name="Zaparty M."/>
            <person name="Raddatz G."/>
            <person name="Tjaden B."/>
            <person name="Albers S.V."/>
            <person name="Bell S.D."/>
            <person name="Blombach F."/>
            <person name="Kletzin A."/>
            <person name="Kyrpides N."/>
            <person name="Lanz C."/>
            <person name="Plagens A."/>
            <person name="Rampp M."/>
            <person name="Rosinus A."/>
            <person name="von Jan M."/>
            <person name="Makarova K.S."/>
            <person name="Klenk H.P."/>
            <person name="Schuster S.C."/>
            <person name="Hensel R."/>
        </authorList>
    </citation>
    <scope>NUCLEOTIDE SEQUENCE [LARGE SCALE GENOMIC DNA]</scope>
    <source>
        <strain evidence="4">ATCC 35583 / DSM 2078 / JCM 9277 / NBRC 100435 / Kra 1</strain>
    </source>
</reference>
<dbReference type="HOGENOM" id="CLU_088145_0_0_2"/>
<dbReference type="OrthoDB" id="28892at2157"/>
<dbReference type="AlphaFoldDB" id="G4RN01"/>
<gene>
    <name evidence="3" type="ordered locus">TTX_0269</name>
</gene>
<dbReference type="GO" id="GO:0016020">
    <property type="term" value="C:membrane"/>
    <property type="evidence" value="ECO:0007669"/>
    <property type="project" value="InterPro"/>
</dbReference>
<dbReference type="Pfam" id="PF00892">
    <property type="entry name" value="EamA"/>
    <property type="match status" value="2"/>
</dbReference>
<feature type="transmembrane region" description="Helical" evidence="1">
    <location>
        <begin position="85"/>
        <end position="107"/>
    </location>
</feature>
<dbReference type="eggNOG" id="arCOG00272">
    <property type="taxonomic scope" value="Archaea"/>
</dbReference>
<proteinExistence type="predicted"/>
<keyword evidence="4" id="KW-1185">Reference proteome</keyword>
<feature type="transmembrane region" description="Helical" evidence="1">
    <location>
        <begin position="227"/>
        <end position="249"/>
    </location>
</feature>
<dbReference type="KEGG" id="ttn:TTX_0269"/>
<feature type="transmembrane region" description="Helical" evidence="1">
    <location>
        <begin position="143"/>
        <end position="163"/>
    </location>
</feature>
<dbReference type="PATRIC" id="fig|768679.9.peg.285"/>
<feature type="transmembrane region" description="Helical" evidence="1">
    <location>
        <begin position="41"/>
        <end position="73"/>
    </location>
</feature>
<keyword evidence="1" id="KW-1133">Transmembrane helix</keyword>
<feature type="transmembrane region" description="Helical" evidence="1">
    <location>
        <begin position="169"/>
        <end position="187"/>
    </location>
</feature>
<keyword evidence="1" id="KW-0472">Membrane</keyword>
<dbReference type="PaxDb" id="768679-TTX_0269"/>
<evidence type="ECO:0000313" key="3">
    <source>
        <dbReference type="EMBL" id="CCC80945.1"/>
    </source>
</evidence>
<protein>
    <submittedName>
        <fullName evidence="3">Permease of the drug/metabolite transporter superfamily</fullName>
    </submittedName>
</protein>
<dbReference type="GeneID" id="11263278"/>
<dbReference type="Proteomes" id="UP000002654">
    <property type="component" value="Chromosome"/>
</dbReference>
<feature type="domain" description="EamA" evidence="2">
    <location>
        <begin position="5"/>
        <end position="129"/>
    </location>
</feature>
<feature type="domain" description="EamA" evidence="2">
    <location>
        <begin position="140"/>
        <end position="273"/>
    </location>
</feature>
<dbReference type="SUPFAM" id="SSF103481">
    <property type="entry name" value="Multidrug resistance efflux transporter EmrE"/>
    <property type="match status" value="1"/>
</dbReference>
<name>G4RN01_THETK</name>
<sequence>MIDVLPAVAAALIWAYASVSYKSYVEELGVFSLNFLRMAYAAAALAVPSLLLGLGGGGAAYAAVSGVLSLVVGDSLYLKAIQKSGVSVAVPAAYTYVLMEQFVAVTMGEPLKATYLVAGALVVFGVYLLAAGGGGRGPAGIPYALGAALAWALGYAAVKAAGIGGVSPISIAFLRVATALPVLAALNRPAELVGGLKRTWRSALPVVAALDLGGGSALFAYSATEVGLGLTVIITGVAPLASQLIARALGRERPSAREYAAAAAIFLAIAITSL</sequence>
<dbReference type="RefSeq" id="WP_014126202.1">
    <property type="nucleotide sequence ID" value="NC_016070.1"/>
</dbReference>